<proteinExistence type="predicted"/>
<comment type="caution">
    <text evidence="1">The sequence shown here is derived from an EMBL/GenBank/DDBJ whole genome shotgun (WGS) entry which is preliminary data.</text>
</comment>
<dbReference type="EMBL" id="JBIMSO010000143">
    <property type="protein sequence ID" value="MFH5212215.1"/>
    <property type="molecule type" value="Genomic_DNA"/>
</dbReference>
<dbReference type="Proteomes" id="UP001609175">
    <property type="component" value="Unassembled WGS sequence"/>
</dbReference>
<organism evidence="1 2">
    <name type="scientific">Antrihabitans spumae</name>
    <dbReference type="NCBI Taxonomy" id="3373370"/>
    <lineage>
        <taxon>Bacteria</taxon>
        <taxon>Bacillati</taxon>
        <taxon>Actinomycetota</taxon>
        <taxon>Actinomycetes</taxon>
        <taxon>Mycobacteriales</taxon>
        <taxon>Nocardiaceae</taxon>
        <taxon>Antrihabitans</taxon>
    </lineage>
</organism>
<evidence type="ECO:0000313" key="2">
    <source>
        <dbReference type="Proteomes" id="UP001609175"/>
    </source>
</evidence>
<evidence type="ECO:0000313" key="1">
    <source>
        <dbReference type="EMBL" id="MFH5212215.1"/>
    </source>
</evidence>
<sequence>MHANATFSAQGDPARPDLALCIIEAVQSATTDTSDTAVILDRYQAYREAQGQQARADGVRALLRTFEEVGSCDAWAGKVGNYRRRYSPTSAPIAATAIEHAAELFYAHHIDSIDDLATARRDDEILRELELGLEAIAGQRGTLYDLLELAGLDRQLALVSA</sequence>
<protein>
    <submittedName>
        <fullName evidence="1">Uncharacterized protein</fullName>
    </submittedName>
</protein>
<reference evidence="1 2" key="1">
    <citation type="submission" date="2024-10" db="EMBL/GenBank/DDBJ databases">
        <authorList>
            <person name="Riesco R."/>
        </authorList>
    </citation>
    <scope>NUCLEOTIDE SEQUENCE [LARGE SCALE GENOMIC DNA]</scope>
    <source>
        <strain evidence="1 2">NCIMB 15449</strain>
    </source>
</reference>
<name>A0ABW7JZ92_9NOCA</name>
<dbReference type="RefSeq" id="WP_395119393.1">
    <property type="nucleotide sequence ID" value="NZ_JBIMSO010000143.1"/>
</dbReference>
<gene>
    <name evidence="1" type="ORF">ACHIPZ_29020</name>
</gene>
<accession>A0ABW7JZ92</accession>